<dbReference type="GO" id="GO:0050660">
    <property type="term" value="F:flavin adenine dinucleotide binding"/>
    <property type="evidence" value="ECO:0007669"/>
    <property type="project" value="InterPro"/>
</dbReference>
<gene>
    <name evidence="3" type="primary">Gld-L2</name>
    <name evidence="3" type="ORF">Hamer_G004195</name>
</gene>
<evidence type="ECO:0000313" key="3">
    <source>
        <dbReference type="EMBL" id="KAG7159552.1"/>
    </source>
</evidence>
<dbReference type="EMBL" id="JAHLQT010033114">
    <property type="protein sequence ID" value="KAG7159552.1"/>
    <property type="molecule type" value="Genomic_DNA"/>
</dbReference>
<dbReference type="Gene3D" id="3.50.50.60">
    <property type="entry name" value="FAD/NAD(P)-binding domain"/>
    <property type="match status" value="1"/>
</dbReference>
<dbReference type="SUPFAM" id="SSF51905">
    <property type="entry name" value="FAD/NAD(P)-binding domain"/>
    <property type="match status" value="1"/>
</dbReference>
<reference evidence="3" key="1">
    <citation type="journal article" date="2021" name="Sci. Adv.">
        <title>The American lobster genome reveals insights on longevity, neural, and immune adaptations.</title>
        <authorList>
            <person name="Polinski J.M."/>
            <person name="Zimin A.V."/>
            <person name="Clark K.F."/>
            <person name="Kohn A.B."/>
            <person name="Sadowski N."/>
            <person name="Timp W."/>
            <person name="Ptitsyn A."/>
            <person name="Khanna P."/>
            <person name="Romanova D.Y."/>
            <person name="Williams P."/>
            <person name="Greenwood S.J."/>
            <person name="Moroz L.L."/>
            <person name="Walt D.R."/>
            <person name="Bodnar A.G."/>
        </authorList>
    </citation>
    <scope>NUCLEOTIDE SEQUENCE</scope>
    <source>
        <strain evidence="3">GMGI-L3</strain>
    </source>
</reference>
<dbReference type="SUPFAM" id="SSF54373">
    <property type="entry name" value="FAD-linked reductases, C-terminal domain"/>
    <property type="match status" value="1"/>
</dbReference>
<comment type="caution">
    <text evidence="3">The sequence shown here is derived from an EMBL/GenBank/DDBJ whole genome shotgun (WGS) entry which is preliminary data.</text>
</comment>
<dbReference type="GO" id="GO:0016614">
    <property type="term" value="F:oxidoreductase activity, acting on CH-OH group of donors"/>
    <property type="evidence" value="ECO:0007669"/>
    <property type="project" value="InterPro"/>
</dbReference>
<feature type="domain" description="Glucose-methanol-choline oxidoreductase C-terminal" evidence="2">
    <location>
        <begin position="123"/>
        <end position="267"/>
    </location>
</feature>
<dbReference type="PANTHER" id="PTHR11552:SF227">
    <property type="entry name" value="GLUCOSE DEHYDROGENASE [FAD, QUINONE]-LIKE PROTEIN"/>
    <property type="match status" value="1"/>
</dbReference>
<protein>
    <submittedName>
        <fullName evidence="3">Glucose dehydrogenase [FAD quinone]-like 2</fullName>
    </submittedName>
</protein>
<proteinExistence type="inferred from homology"/>
<dbReference type="InterPro" id="IPR007867">
    <property type="entry name" value="GMC_OxRtase_C"/>
</dbReference>
<name>A0A8J5JJX3_HOMAM</name>
<organism evidence="3 4">
    <name type="scientific">Homarus americanus</name>
    <name type="common">American lobster</name>
    <dbReference type="NCBI Taxonomy" id="6706"/>
    <lineage>
        <taxon>Eukaryota</taxon>
        <taxon>Metazoa</taxon>
        <taxon>Ecdysozoa</taxon>
        <taxon>Arthropoda</taxon>
        <taxon>Crustacea</taxon>
        <taxon>Multicrustacea</taxon>
        <taxon>Malacostraca</taxon>
        <taxon>Eumalacostraca</taxon>
        <taxon>Eucarida</taxon>
        <taxon>Decapoda</taxon>
        <taxon>Pleocyemata</taxon>
        <taxon>Astacidea</taxon>
        <taxon>Nephropoidea</taxon>
        <taxon>Nephropidae</taxon>
        <taxon>Homarus</taxon>
    </lineage>
</organism>
<dbReference type="Gene3D" id="3.30.560.10">
    <property type="entry name" value="Glucose Oxidase, domain 3"/>
    <property type="match status" value="1"/>
</dbReference>
<feature type="non-terminal residue" evidence="3">
    <location>
        <position position="285"/>
    </location>
</feature>
<accession>A0A8J5JJX3</accession>
<comment type="similarity">
    <text evidence="1">Belongs to the GMC oxidoreductase family.</text>
</comment>
<dbReference type="InterPro" id="IPR012132">
    <property type="entry name" value="GMC_OxRdtase"/>
</dbReference>
<dbReference type="Pfam" id="PF05199">
    <property type="entry name" value="GMC_oxred_C"/>
    <property type="match status" value="1"/>
</dbReference>
<keyword evidence="4" id="KW-1185">Reference proteome</keyword>
<dbReference type="PANTHER" id="PTHR11552">
    <property type="entry name" value="GLUCOSE-METHANOL-CHOLINE GMC OXIDOREDUCTASE"/>
    <property type="match status" value="1"/>
</dbReference>
<dbReference type="AlphaFoldDB" id="A0A8J5JJX3"/>
<sequence length="285" mass="31076">PAHQIPVVVDLPGVGQNFHDHAIVNGLTWSVNKGSATSGLLLTSPTAFKDFVHDGQGPLTSSFGLEANAWTVTEEEEDPGWPDLQYTLSSLSLPIDHGVLYHQYFKGLLGQEGITICPSLTRPKSRGSVKLRSRDFRDPPLIDPNYLSHPDDVTTLVRGIEFALKVANTTALRDDHGAKFHDQVLPGCERWWDVAGWDSYWACYVRHMTTSFYHPAGSCKMGPASDLLTVVDHTLRVRGVAGLRVVDASIMPVVVSGNINAAVIMIGEKGADLIKQDWGATVDPL</sequence>
<evidence type="ECO:0000259" key="2">
    <source>
        <dbReference type="Pfam" id="PF05199"/>
    </source>
</evidence>
<dbReference type="InterPro" id="IPR036188">
    <property type="entry name" value="FAD/NAD-bd_sf"/>
</dbReference>
<dbReference type="Proteomes" id="UP000747542">
    <property type="component" value="Unassembled WGS sequence"/>
</dbReference>
<evidence type="ECO:0000256" key="1">
    <source>
        <dbReference type="ARBA" id="ARBA00010790"/>
    </source>
</evidence>
<evidence type="ECO:0000313" key="4">
    <source>
        <dbReference type="Proteomes" id="UP000747542"/>
    </source>
</evidence>